<dbReference type="GO" id="GO:0016746">
    <property type="term" value="F:acyltransferase activity"/>
    <property type="evidence" value="ECO:0007669"/>
    <property type="project" value="UniProtKB-KW"/>
</dbReference>
<proteinExistence type="predicted"/>
<dbReference type="GO" id="GO:0016020">
    <property type="term" value="C:membrane"/>
    <property type="evidence" value="ECO:0007669"/>
    <property type="project" value="TreeGrafter"/>
</dbReference>
<dbReference type="EMBL" id="JACJIA010000001">
    <property type="protein sequence ID" value="MBA8949396.1"/>
    <property type="molecule type" value="Genomic_DNA"/>
</dbReference>
<sequence length="306" mass="33264">MASPADWTPPPAPLIRAADLALEPWRAWTSPVFHGLENLPESGPALLVGNHTVYGIVDAPLIFFEIHRRRGVWVRSVADHAHWMVPGWRTVMDLGGSVDGTRDNCRALLNAGQMVVVFPGGAREATRGRDRLYRLQWEGRLGFARLAVEAGCPIVPFGTVGAEEMFTTVLDPDSPLLAPGRALGRLLLGERGARDDVMVPVTRGIGPTPIPRPERLYFGFGKPIDTAPWRGTHDDDLAVTEVRDLARKAVEEIIDGLRAEQAADPCRTPLGRIGRNLSRAARAVPRAVPSALPRALPRALPGLIGR</sequence>
<gene>
    <name evidence="2" type="ORF">HNR61_000994</name>
</gene>
<dbReference type="PANTHER" id="PTHR22753">
    <property type="entry name" value="TRANSMEMBRANE PROTEIN 68"/>
    <property type="match status" value="1"/>
</dbReference>
<name>A0A7W3LJP6_ACTNM</name>
<accession>A0A7W3LJP6</accession>
<dbReference type="SUPFAM" id="SSF69593">
    <property type="entry name" value="Glycerol-3-phosphate (1)-acyltransferase"/>
    <property type="match status" value="1"/>
</dbReference>
<keyword evidence="2" id="KW-0808">Transferase</keyword>
<dbReference type="PIRSF" id="PIRSF016753">
    <property type="entry name" value="P_lipid/glycerol_ac_tran_prd"/>
    <property type="match status" value="1"/>
</dbReference>
<dbReference type="SMART" id="SM00563">
    <property type="entry name" value="PlsC"/>
    <property type="match status" value="1"/>
</dbReference>
<comment type="caution">
    <text evidence="2">The sequence shown here is derived from an EMBL/GenBank/DDBJ whole genome shotgun (WGS) entry which is preliminary data.</text>
</comment>
<keyword evidence="2" id="KW-0012">Acyltransferase</keyword>
<dbReference type="RefSeq" id="WP_182841830.1">
    <property type="nucleotide sequence ID" value="NZ_BAAALP010000090.1"/>
</dbReference>
<keyword evidence="3" id="KW-1185">Reference proteome</keyword>
<feature type="domain" description="Phospholipid/glycerol acyltransferase" evidence="1">
    <location>
        <begin position="45"/>
        <end position="162"/>
    </location>
</feature>
<dbReference type="InterPro" id="IPR016676">
    <property type="entry name" value="P_lipid/glycerol_AcTrfase_prd"/>
</dbReference>
<evidence type="ECO:0000313" key="3">
    <source>
        <dbReference type="Proteomes" id="UP000572680"/>
    </source>
</evidence>
<protein>
    <submittedName>
        <fullName evidence="2">1-acyl-sn-glycerol-3-phosphate acyltransferase</fullName>
    </submittedName>
</protein>
<evidence type="ECO:0000259" key="1">
    <source>
        <dbReference type="SMART" id="SM00563"/>
    </source>
</evidence>
<dbReference type="InterPro" id="IPR002123">
    <property type="entry name" value="Plipid/glycerol_acylTrfase"/>
</dbReference>
<dbReference type="PANTHER" id="PTHR22753:SF14">
    <property type="entry name" value="MONOACYLGLYCEROL_DIACYLGLYCEROL O-ACYLTRANSFERASE"/>
    <property type="match status" value="1"/>
</dbReference>
<reference evidence="2 3" key="1">
    <citation type="submission" date="2020-08" db="EMBL/GenBank/DDBJ databases">
        <title>Genomic Encyclopedia of Type Strains, Phase IV (KMG-IV): sequencing the most valuable type-strain genomes for metagenomic binning, comparative biology and taxonomic classification.</title>
        <authorList>
            <person name="Goeker M."/>
        </authorList>
    </citation>
    <scope>NUCLEOTIDE SEQUENCE [LARGE SCALE GENOMIC DNA]</scope>
    <source>
        <strain evidence="2 3">DSM 44197</strain>
    </source>
</reference>
<organism evidence="2 3">
    <name type="scientific">Actinomadura namibiensis</name>
    <dbReference type="NCBI Taxonomy" id="182080"/>
    <lineage>
        <taxon>Bacteria</taxon>
        <taxon>Bacillati</taxon>
        <taxon>Actinomycetota</taxon>
        <taxon>Actinomycetes</taxon>
        <taxon>Streptosporangiales</taxon>
        <taxon>Thermomonosporaceae</taxon>
        <taxon>Actinomadura</taxon>
    </lineage>
</organism>
<evidence type="ECO:0000313" key="2">
    <source>
        <dbReference type="EMBL" id="MBA8949396.1"/>
    </source>
</evidence>
<dbReference type="Proteomes" id="UP000572680">
    <property type="component" value="Unassembled WGS sequence"/>
</dbReference>
<dbReference type="AlphaFoldDB" id="A0A7W3LJP6"/>
<dbReference type="Pfam" id="PF01553">
    <property type="entry name" value="Acyltransferase"/>
    <property type="match status" value="1"/>
</dbReference>
<dbReference type="CDD" id="cd07987">
    <property type="entry name" value="LPLAT_MGAT-like"/>
    <property type="match status" value="1"/>
</dbReference>